<evidence type="ECO:0000313" key="4">
    <source>
        <dbReference type="Proteomes" id="UP001589894"/>
    </source>
</evidence>
<dbReference type="NCBIfam" id="NF033747">
    <property type="entry name" value="class_E_sortase"/>
    <property type="match status" value="1"/>
</dbReference>
<dbReference type="InterPro" id="IPR042003">
    <property type="entry name" value="Sortase_E"/>
</dbReference>
<dbReference type="SUPFAM" id="SSF63817">
    <property type="entry name" value="Sortase"/>
    <property type="match status" value="1"/>
</dbReference>
<feature type="compositionally biased region" description="Low complexity" evidence="2">
    <location>
        <begin position="164"/>
        <end position="177"/>
    </location>
</feature>
<organism evidence="3 4">
    <name type="scientific">Plantactinospora siamensis</name>
    <dbReference type="NCBI Taxonomy" id="555372"/>
    <lineage>
        <taxon>Bacteria</taxon>
        <taxon>Bacillati</taxon>
        <taxon>Actinomycetota</taxon>
        <taxon>Actinomycetes</taxon>
        <taxon>Micromonosporales</taxon>
        <taxon>Micromonosporaceae</taxon>
        <taxon>Plantactinospora</taxon>
    </lineage>
</organism>
<protein>
    <submittedName>
        <fullName evidence="3">Class E sortase</fullName>
    </submittedName>
</protein>
<gene>
    <name evidence="3" type="ORF">ACFFHU_03320</name>
</gene>
<feature type="compositionally biased region" description="Low complexity" evidence="2">
    <location>
        <begin position="203"/>
        <end position="234"/>
    </location>
</feature>
<accession>A0ABV6NR88</accession>
<name>A0ABV6NR88_9ACTN</name>
<dbReference type="Pfam" id="PF04203">
    <property type="entry name" value="Sortase"/>
    <property type="match status" value="1"/>
</dbReference>
<dbReference type="InterPro" id="IPR023365">
    <property type="entry name" value="Sortase_dom-sf"/>
</dbReference>
<feature type="region of interest" description="Disordered" evidence="2">
    <location>
        <begin position="1"/>
        <end position="28"/>
    </location>
</feature>
<feature type="compositionally biased region" description="Low complexity" evidence="2">
    <location>
        <begin position="43"/>
        <end position="55"/>
    </location>
</feature>
<dbReference type="NCBIfam" id="TIGR01076">
    <property type="entry name" value="sortase_fam"/>
    <property type="match status" value="1"/>
</dbReference>
<dbReference type="InterPro" id="IPR005754">
    <property type="entry name" value="Sortase"/>
</dbReference>
<dbReference type="EMBL" id="JBHLUE010000002">
    <property type="protein sequence ID" value="MFC0563199.1"/>
    <property type="molecule type" value="Genomic_DNA"/>
</dbReference>
<feature type="region of interest" description="Disordered" evidence="2">
    <location>
        <begin position="522"/>
        <end position="545"/>
    </location>
</feature>
<reference evidence="3 4" key="1">
    <citation type="submission" date="2024-09" db="EMBL/GenBank/DDBJ databases">
        <authorList>
            <person name="Sun Q."/>
            <person name="Mori K."/>
        </authorList>
    </citation>
    <scope>NUCLEOTIDE SEQUENCE [LARGE SCALE GENOMIC DNA]</scope>
    <source>
        <strain evidence="3 4">TBRC 2205</strain>
    </source>
</reference>
<evidence type="ECO:0000256" key="1">
    <source>
        <dbReference type="ARBA" id="ARBA00022801"/>
    </source>
</evidence>
<proteinExistence type="predicted"/>
<dbReference type="Gene3D" id="2.40.260.10">
    <property type="entry name" value="Sortase"/>
    <property type="match status" value="1"/>
</dbReference>
<feature type="compositionally biased region" description="Low complexity" evidence="2">
    <location>
        <begin position="440"/>
        <end position="476"/>
    </location>
</feature>
<evidence type="ECO:0000256" key="2">
    <source>
        <dbReference type="SAM" id="MobiDB-lite"/>
    </source>
</evidence>
<feature type="compositionally biased region" description="Low complexity" evidence="2">
    <location>
        <begin position="304"/>
        <end position="319"/>
    </location>
</feature>
<dbReference type="RefSeq" id="WP_377335498.1">
    <property type="nucleotide sequence ID" value="NZ_JBHLUE010000002.1"/>
</dbReference>
<dbReference type="InterPro" id="IPR053465">
    <property type="entry name" value="Sortase_Class_E"/>
</dbReference>
<keyword evidence="4" id="KW-1185">Reference proteome</keyword>
<comment type="caution">
    <text evidence="3">The sequence shown here is derived from an EMBL/GenBank/DDBJ whole genome shotgun (WGS) entry which is preliminary data.</text>
</comment>
<feature type="region of interest" description="Disordered" evidence="2">
    <location>
        <begin position="43"/>
        <end position="476"/>
    </location>
</feature>
<dbReference type="CDD" id="cd05830">
    <property type="entry name" value="Sortase_E"/>
    <property type="match status" value="1"/>
</dbReference>
<feature type="compositionally biased region" description="Low complexity" evidence="2">
    <location>
        <begin position="242"/>
        <end position="262"/>
    </location>
</feature>
<feature type="compositionally biased region" description="Pro residues" evidence="2">
    <location>
        <begin position="266"/>
        <end position="282"/>
    </location>
</feature>
<dbReference type="Proteomes" id="UP001589894">
    <property type="component" value="Unassembled WGS sequence"/>
</dbReference>
<sequence>MSPTPAEWDEEAERRNGRHRAVHLDDPTAVVVRADEVAAAAAARAADLPVAGRAPGAPPGARPGGERVGGPGNPGGERVGGPGNPGGTLGQPGGLDQSRGTVGQPGGPDQSRGTVDQPRGLDQSRGTVDQPGGLDQSRGTVGQPRGTGGRTGGAVEPPPPWPGRPVEAAQPPAARPVDPAPRRLPTAPLSQPARSAPADARNGRPGLPATAAAGPTIAGPAGARPATTGRATPAPASPAPASPAAGRATPAVASPGPAATGLAGPGPAPAAPAVPGPAPAAPAVPARATPPTSIGSAPARAAHGPAGNPPTQAAGGPAAPSSPDQLLPTRPGWPRPAVIPGVTRPEATGGSRRPAPPGEHAVPVPPDGPGGGSLNDAPTSTIPVLRGNAETAIIPAVPTARPDTAARTGTPGSSGSPARIDPPARAGMPTRGTGSGGTGPVPARPAAGPGVGLPARPAAGPGVGLPARPAAGPGVGLPARPAGPGVGLPARPAAGPGDQATALIPAVGAGPVSDQTALMGAVPDAPPRPEGEAEQPAEDPTPRRGEVVVQLRPEQLAEGYKSVYSELTRPTVGSRIRTGIRVAGEVLITFGMIVLLFAGYEVWGKSVIIDSHQHDLDNQLAQEWAPDPTVGPTSNDKPFVPVEGKPVAGLYIPKLDKNWVVVEGVTPGDIRYAPGHYPDSALPGQVGNFSVAGHRIKAIFWRLDELHNGDVIVAETKTDWYVYRVSGTEIVHPTQVEVVAPVPDRPGAKPTKKMLTLTTCNPKFNNYQRLIVHAELDRTQAKSEGRPAELVEG</sequence>
<keyword evidence="1" id="KW-0378">Hydrolase</keyword>
<feature type="compositionally biased region" description="Gly residues" evidence="2">
    <location>
        <begin position="62"/>
        <end position="93"/>
    </location>
</feature>
<evidence type="ECO:0000313" key="3">
    <source>
        <dbReference type="EMBL" id="MFC0563199.1"/>
    </source>
</evidence>